<evidence type="ECO:0000256" key="1">
    <source>
        <dbReference type="ARBA" id="ARBA00004123"/>
    </source>
</evidence>
<dbReference type="SMART" id="SM00195">
    <property type="entry name" value="DSPc"/>
    <property type="match status" value="1"/>
</dbReference>
<dbReference type="PANTHER" id="PTHR10367:SF9">
    <property type="entry name" value="DUAL-SPECIFICITY PHOSPHATASE 11 (RNA_RNP COMPLEX 1-INTERACTING)"/>
    <property type="match status" value="1"/>
</dbReference>
<comment type="similarity">
    <text evidence="2">Belongs to the protein-tyrosine phosphatase family. Non-receptor class dual specificity subfamily.</text>
</comment>
<evidence type="ECO:0000256" key="2">
    <source>
        <dbReference type="ARBA" id="ARBA00008601"/>
    </source>
</evidence>
<dbReference type="GO" id="GO:0004651">
    <property type="term" value="F:polynucleotide 5'-phosphatase activity"/>
    <property type="evidence" value="ECO:0007669"/>
    <property type="project" value="TreeGrafter"/>
</dbReference>
<comment type="subunit">
    <text evidence="8">Monomer. May interact with SFRS7 and SFRS9/SRP30C.</text>
</comment>
<evidence type="ECO:0000313" key="14">
    <source>
        <dbReference type="EMBL" id="TRY85461.1"/>
    </source>
</evidence>
<dbReference type="InterPro" id="IPR029021">
    <property type="entry name" value="Prot-tyrosine_phosphatase-like"/>
</dbReference>
<name>A0A553Q6A2_9TELE</name>
<comment type="caution">
    <text evidence="14">The sequence shown here is derived from an EMBL/GenBank/DDBJ whole genome shotgun (WGS) entry which is preliminary data.</text>
</comment>
<accession>A0A553Q6A2</accession>
<dbReference type="EMBL" id="SRMA01026281">
    <property type="protein sequence ID" value="TRY85461.1"/>
    <property type="molecule type" value="Genomic_DNA"/>
</dbReference>
<organism evidence="14 15">
    <name type="scientific">Danionella cerebrum</name>
    <dbReference type="NCBI Taxonomy" id="2873325"/>
    <lineage>
        <taxon>Eukaryota</taxon>
        <taxon>Metazoa</taxon>
        <taxon>Chordata</taxon>
        <taxon>Craniata</taxon>
        <taxon>Vertebrata</taxon>
        <taxon>Euteleostomi</taxon>
        <taxon>Actinopterygii</taxon>
        <taxon>Neopterygii</taxon>
        <taxon>Teleostei</taxon>
        <taxon>Ostariophysi</taxon>
        <taxon>Cypriniformes</taxon>
        <taxon>Danionidae</taxon>
        <taxon>Danioninae</taxon>
        <taxon>Danionella</taxon>
    </lineage>
</organism>
<evidence type="ECO:0000259" key="13">
    <source>
        <dbReference type="PROSITE" id="PS50056"/>
    </source>
</evidence>
<dbReference type="SMART" id="SM00404">
    <property type="entry name" value="PTPc_motif"/>
    <property type="match status" value="1"/>
</dbReference>
<dbReference type="SUPFAM" id="SSF52799">
    <property type="entry name" value="(Phosphotyrosine protein) phosphatases II"/>
    <property type="match status" value="1"/>
</dbReference>
<evidence type="ECO:0000256" key="11">
    <source>
        <dbReference type="ARBA" id="ARBA00080235"/>
    </source>
</evidence>
<keyword evidence="3" id="KW-0378">Hydrolase</keyword>
<dbReference type="PANTHER" id="PTHR10367">
    <property type="entry name" value="MRNA-CAPPING ENZYME"/>
    <property type="match status" value="1"/>
</dbReference>
<dbReference type="Proteomes" id="UP000316079">
    <property type="component" value="Unassembled WGS sequence"/>
</dbReference>
<dbReference type="InterPro" id="IPR020422">
    <property type="entry name" value="TYR_PHOSPHATASE_DUAL_dom"/>
</dbReference>
<feature type="domain" description="Tyrosine-protein phosphatase" evidence="12">
    <location>
        <begin position="40"/>
        <end position="192"/>
    </location>
</feature>
<evidence type="ECO:0000256" key="7">
    <source>
        <dbReference type="ARBA" id="ARBA00054725"/>
    </source>
</evidence>
<keyword evidence="6" id="KW-0539">Nucleus</keyword>
<dbReference type="CDD" id="cd17665">
    <property type="entry name" value="DSP_DUSP11"/>
    <property type="match status" value="1"/>
</dbReference>
<dbReference type="InterPro" id="IPR000340">
    <property type="entry name" value="Dual-sp_phosphatase_cat-dom"/>
</dbReference>
<evidence type="ECO:0000256" key="10">
    <source>
        <dbReference type="ARBA" id="ARBA00076572"/>
    </source>
</evidence>
<evidence type="ECO:0000256" key="9">
    <source>
        <dbReference type="ARBA" id="ARBA00068666"/>
    </source>
</evidence>
<proteinExistence type="inferred from homology"/>
<dbReference type="OrthoDB" id="428974at2759"/>
<feature type="domain" description="Tyrosine specific protein phosphatases" evidence="13">
    <location>
        <begin position="112"/>
        <end position="181"/>
    </location>
</feature>
<comment type="function">
    <text evidence="7">Possesses RNA 5'-triphosphatase and diphosphatase activities, but displays a poor protein-tyrosine phosphatase activity. In addition, has phosphatase activity with ATP, ADP and O-methylfluorescein phosphate (in vitro). Binds to RNA. May participate in nuclear mRNA metabolism.</text>
</comment>
<dbReference type="GO" id="GO:0003723">
    <property type="term" value="F:RNA binding"/>
    <property type="evidence" value="ECO:0007669"/>
    <property type="project" value="UniProtKB-KW"/>
</dbReference>
<evidence type="ECO:0000259" key="12">
    <source>
        <dbReference type="PROSITE" id="PS50054"/>
    </source>
</evidence>
<keyword evidence="4" id="KW-0694">RNA-binding</keyword>
<gene>
    <name evidence="14" type="ORF">DNTS_008576</name>
</gene>
<sequence>MGKKNKNGIPERWTDYTAVGKRIPGTRFIAFKVPLKKIFFFLLKSFEHLTRSEAFGPSDLVHLVKKEKEDLGLIIDLTFTTRYYSVQDLPNSVLYLKIFTKGQEVPSNSTILSFKKAVRHFLRENQHNDKLIGVHCTHGLNRTGYLICRYLIDVDGMKHTKAIQLFNSSRGHSIERENYLEDLREGPQRSNKGMDKPEQDPVRGCAPEMLHPPHEHSNPTHHMPPVNAWAPHWHHVHPPQNFSIDSVFEQSYLHLPGLLREVLSFLILTTTRGLASHGSDPTHLLLCRHHQEGGLREVDFVLRTSGDPSLLSQELFLSTGGEAHSRTRIQV</sequence>
<evidence type="ECO:0000256" key="5">
    <source>
        <dbReference type="ARBA" id="ARBA00022912"/>
    </source>
</evidence>
<dbReference type="InterPro" id="IPR016130">
    <property type="entry name" value="Tyr_Pase_AS"/>
</dbReference>
<reference evidence="14 15" key="1">
    <citation type="journal article" date="2019" name="Sci. Data">
        <title>Hybrid genome assembly and annotation of Danionella translucida.</title>
        <authorList>
            <person name="Kadobianskyi M."/>
            <person name="Schulze L."/>
            <person name="Schuelke M."/>
            <person name="Judkewitz B."/>
        </authorList>
    </citation>
    <scope>NUCLEOTIDE SEQUENCE [LARGE SCALE GENOMIC DNA]</scope>
    <source>
        <strain evidence="14 15">Bolton</strain>
    </source>
</reference>
<dbReference type="InterPro" id="IPR003595">
    <property type="entry name" value="Tyr_Pase_cat"/>
</dbReference>
<evidence type="ECO:0000256" key="6">
    <source>
        <dbReference type="ARBA" id="ARBA00023242"/>
    </source>
</evidence>
<dbReference type="FunFam" id="3.90.190.10:FF:000064">
    <property type="entry name" value="RNA/RNP complex-1-interacting phosphatase homolog"/>
    <property type="match status" value="1"/>
</dbReference>
<dbReference type="PROSITE" id="PS50056">
    <property type="entry name" value="TYR_PHOSPHATASE_2"/>
    <property type="match status" value="1"/>
</dbReference>
<dbReference type="InterPro" id="IPR051029">
    <property type="entry name" value="mRNA_Capping_Enz/RNA_Phosphat"/>
</dbReference>
<dbReference type="STRING" id="623744.A0A553Q6A2"/>
<keyword evidence="15" id="KW-1185">Reference proteome</keyword>
<dbReference type="PROSITE" id="PS50054">
    <property type="entry name" value="TYR_PHOSPHATASE_DUAL"/>
    <property type="match status" value="1"/>
</dbReference>
<dbReference type="PROSITE" id="PS00383">
    <property type="entry name" value="TYR_PHOSPHATASE_1"/>
    <property type="match status" value="1"/>
</dbReference>
<dbReference type="AlphaFoldDB" id="A0A553Q6A2"/>
<dbReference type="GO" id="GO:0004721">
    <property type="term" value="F:phosphoprotein phosphatase activity"/>
    <property type="evidence" value="ECO:0007669"/>
    <property type="project" value="UniProtKB-KW"/>
</dbReference>
<evidence type="ECO:0000256" key="8">
    <source>
        <dbReference type="ARBA" id="ARBA00065987"/>
    </source>
</evidence>
<dbReference type="Pfam" id="PF00782">
    <property type="entry name" value="DSPc"/>
    <property type="match status" value="1"/>
</dbReference>
<comment type="subcellular location">
    <subcellularLocation>
        <location evidence="1">Nucleus</location>
    </subcellularLocation>
</comment>
<protein>
    <recommendedName>
        <fullName evidence="9">RNA/RNP complex-1-interacting phosphatase</fullName>
    </recommendedName>
    <alternativeName>
        <fullName evidence="10">Dual specificity protein phosphatase 11</fullName>
    </alternativeName>
    <alternativeName>
        <fullName evidence="11">Phosphatase that interacts with RNA/RNP complex 1</fullName>
    </alternativeName>
</protein>
<dbReference type="InterPro" id="IPR000387">
    <property type="entry name" value="Tyr_Pase_dom"/>
</dbReference>
<keyword evidence="5" id="KW-0904">Protein phosphatase</keyword>
<dbReference type="GO" id="GO:0005634">
    <property type="term" value="C:nucleus"/>
    <property type="evidence" value="ECO:0007669"/>
    <property type="project" value="UniProtKB-SubCell"/>
</dbReference>
<evidence type="ECO:0000256" key="4">
    <source>
        <dbReference type="ARBA" id="ARBA00022884"/>
    </source>
</evidence>
<dbReference type="Gene3D" id="3.90.190.10">
    <property type="entry name" value="Protein tyrosine phosphatase superfamily"/>
    <property type="match status" value="1"/>
</dbReference>
<evidence type="ECO:0000256" key="3">
    <source>
        <dbReference type="ARBA" id="ARBA00022801"/>
    </source>
</evidence>
<evidence type="ECO:0000313" key="15">
    <source>
        <dbReference type="Proteomes" id="UP000316079"/>
    </source>
</evidence>